<protein>
    <submittedName>
        <fullName evidence="3">Uncharacterized protein</fullName>
    </submittedName>
</protein>
<comment type="caution">
    <text evidence="3">The sequence shown here is derived from an EMBL/GenBank/DDBJ whole genome shotgun (WGS) entry which is preliminary data.</text>
</comment>
<feature type="signal peptide" evidence="2">
    <location>
        <begin position="1"/>
        <end position="26"/>
    </location>
</feature>
<dbReference type="EMBL" id="JBJJXI010000045">
    <property type="protein sequence ID" value="KAL3401642.1"/>
    <property type="molecule type" value="Genomic_DNA"/>
</dbReference>
<organism evidence="3 4">
    <name type="scientific">Trichogramma kaykai</name>
    <dbReference type="NCBI Taxonomy" id="54128"/>
    <lineage>
        <taxon>Eukaryota</taxon>
        <taxon>Metazoa</taxon>
        <taxon>Ecdysozoa</taxon>
        <taxon>Arthropoda</taxon>
        <taxon>Hexapoda</taxon>
        <taxon>Insecta</taxon>
        <taxon>Pterygota</taxon>
        <taxon>Neoptera</taxon>
        <taxon>Endopterygota</taxon>
        <taxon>Hymenoptera</taxon>
        <taxon>Apocrita</taxon>
        <taxon>Proctotrupomorpha</taxon>
        <taxon>Chalcidoidea</taxon>
        <taxon>Trichogrammatidae</taxon>
        <taxon>Trichogramma</taxon>
    </lineage>
</organism>
<name>A0ABD2X8D3_9HYME</name>
<dbReference type="CDD" id="cd00117">
    <property type="entry name" value="TFP"/>
    <property type="match status" value="1"/>
</dbReference>
<feature type="chain" id="PRO_5044771240" evidence="2">
    <location>
        <begin position="27"/>
        <end position="176"/>
    </location>
</feature>
<accession>A0ABD2X8D3</accession>
<dbReference type="Proteomes" id="UP001627154">
    <property type="component" value="Unassembled WGS sequence"/>
</dbReference>
<evidence type="ECO:0000256" key="2">
    <source>
        <dbReference type="SAM" id="SignalP"/>
    </source>
</evidence>
<dbReference type="SUPFAM" id="SSF57302">
    <property type="entry name" value="Snake toxin-like"/>
    <property type="match status" value="1"/>
</dbReference>
<keyword evidence="4" id="KW-1185">Reference proteome</keyword>
<evidence type="ECO:0000313" key="4">
    <source>
        <dbReference type="Proteomes" id="UP001627154"/>
    </source>
</evidence>
<gene>
    <name evidence="3" type="ORF">TKK_005442</name>
</gene>
<dbReference type="AlphaFoldDB" id="A0ABD2X8D3"/>
<evidence type="ECO:0000256" key="1">
    <source>
        <dbReference type="ARBA" id="ARBA00022729"/>
    </source>
</evidence>
<evidence type="ECO:0000313" key="3">
    <source>
        <dbReference type="EMBL" id="KAL3401642.1"/>
    </source>
</evidence>
<dbReference type="InterPro" id="IPR051110">
    <property type="entry name" value="Ly-6/neurotoxin-like_GPI-ap"/>
</dbReference>
<sequence>MACKDGLFLLEIVLLAALLLVSYSEGQLTGKEHRTHAAAERKDDLWCYQCDSIGEGDSCFFLNITGNDTSLAQKCKDDRRICMVKRFSYTTSTENSTSQPKMWGMERNCTNKCEEGCIVIGERTKLYACTTCCEKNYCNTGNGQSADYVINDVEFFLAVLLQFILAKALSPCHSTS</sequence>
<keyword evidence="1 2" id="KW-0732">Signal</keyword>
<reference evidence="3 4" key="1">
    <citation type="journal article" date="2024" name="bioRxiv">
        <title>A reference genome for Trichogramma kaykai: A tiny desert-dwelling parasitoid wasp with competing sex-ratio distorters.</title>
        <authorList>
            <person name="Culotta J."/>
            <person name="Lindsey A.R."/>
        </authorList>
    </citation>
    <scope>NUCLEOTIDE SEQUENCE [LARGE SCALE GENOMIC DNA]</scope>
    <source>
        <strain evidence="3 4">KSX58</strain>
    </source>
</reference>
<dbReference type="InterPro" id="IPR045860">
    <property type="entry name" value="Snake_toxin-like_sf"/>
</dbReference>
<dbReference type="PANTHER" id="PTHR16983:SF10">
    <property type="entry name" value="PROTEIN QUIVER"/>
    <property type="match status" value="1"/>
</dbReference>
<proteinExistence type="predicted"/>
<dbReference type="PANTHER" id="PTHR16983">
    <property type="entry name" value="UPAR/LY6 DOMAIN-CONTAINING PROTEIN"/>
    <property type="match status" value="1"/>
</dbReference>